<gene>
    <name evidence="4" type="ORF">GCM10017653_17800</name>
</gene>
<evidence type="ECO:0000256" key="2">
    <source>
        <dbReference type="ARBA" id="ARBA00023027"/>
    </source>
</evidence>
<dbReference type="PANTHER" id="PTHR43333:SF1">
    <property type="entry name" value="D-ISOMER SPECIFIC 2-HYDROXYACID DEHYDROGENASE NAD-BINDING DOMAIN-CONTAINING PROTEIN"/>
    <property type="match status" value="1"/>
</dbReference>
<dbReference type="InterPro" id="IPR036291">
    <property type="entry name" value="NAD(P)-bd_dom_sf"/>
</dbReference>
<dbReference type="RefSeq" id="WP_213364341.1">
    <property type="nucleotide sequence ID" value="NZ_BSFM01000010.1"/>
</dbReference>
<keyword evidence="2" id="KW-0520">NAD</keyword>
<dbReference type="PANTHER" id="PTHR43333">
    <property type="entry name" value="2-HACID_DH_C DOMAIN-CONTAINING PROTEIN"/>
    <property type="match status" value="1"/>
</dbReference>
<dbReference type="InterPro" id="IPR006140">
    <property type="entry name" value="D-isomer_DH_NAD-bd"/>
</dbReference>
<protein>
    <submittedName>
        <fullName evidence="4">Dihydrofolate reductase</fullName>
    </submittedName>
</protein>
<reference evidence="4" key="1">
    <citation type="journal article" date="2014" name="Int. J. Syst. Evol. Microbiol.">
        <title>Complete genome sequence of Corynebacterium casei LMG S-19264T (=DSM 44701T), isolated from a smear-ripened cheese.</title>
        <authorList>
            <consortium name="US DOE Joint Genome Institute (JGI-PGF)"/>
            <person name="Walter F."/>
            <person name="Albersmeier A."/>
            <person name="Kalinowski J."/>
            <person name="Ruckert C."/>
        </authorList>
    </citation>
    <scope>NUCLEOTIDE SEQUENCE</scope>
    <source>
        <strain evidence="4">VKM B-2789</strain>
    </source>
</reference>
<evidence type="ECO:0000259" key="3">
    <source>
        <dbReference type="Pfam" id="PF02826"/>
    </source>
</evidence>
<dbReference type="Proteomes" id="UP001143330">
    <property type="component" value="Unassembled WGS sequence"/>
</dbReference>
<dbReference type="GO" id="GO:0051287">
    <property type="term" value="F:NAD binding"/>
    <property type="evidence" value="ECO:0007669"/>
    <property type="project" value="InterPro"/>
</dbReference>
<organism evidence="4 5">
    <name type="scientific">Ancylobacter defluvii</name>
    <dbReference type="NCBI Taxonomy" id="1282440"/>
    <lineage>
        <taxon>Bacteria</taxon>
        <taxon>Pseudomonadati</taxon>
        <taxon>Pseudomonadota</taxon>
        <taxon>Alphaproteobacteria</taxon>
        <taxon>Hyphomicrobiales</taxon>
        <taxon>Xanthobacteraceae</taxon>
        <taxon>Ancylobacter</taxon>
    </lineage>
</organism>
<keyword evidence="1" id="KW-0560">Oxidoreductase</keyword>
<dbReference type="SUPFAM" id="SSF51735">
    <property type="entry name" value="NAD(P)-binding Rossmann-fold domains"/>
    <property type="match status" value="1"/>
</dbReference>
<feature type="domain" description="D-isomer specific 2-hydroxyacid dehydrogenase NAD-binding" evidence="3">
    <location>
        <begin position="108"/>
        <end position="277"/>
    </location>
</feature>
<comment type="caution">
    <text evidence="4">The sequence shown here is derived from an EMBL/GenBank/DDBJ whole genome shotgun (WGS) entry which is preliminary data.</text>
</comment>
<dbReference type="EMBL" id="BSFM01000010">
    <property type="protein sequence ID" value="GLK83711.1"/>
    <property type="molecule type" value="Genomic_DNA"/>
</dbReference>
<reference evidence="4" key="2">
    <citation type="submission" date="2023-01" db="EMBL/GenBank/DDBJ databases">
        <authorList>
            <person name="Sun Q."/>
            <person name="Evtushenko L."/>
        </authorList>
    </citation>
    <scope>NUCLEOTIDE SEQUENCE</scope>
    <source>
        <strain evidence="4">VKM B-2789</strain>
    </source>
</reference>
<evidence type="ECO:0000256" key="1">
    <source>
        <dbReference type="ARBA" id="ARBA00023002"/>
    </source>
</evidence>
<evidence type="ECO:0000313" key="5">
    <source>
        <dbReference type="Proteomes" id="UP001143330"/>
    </source>
</evidence>
<dbReference type="SUPFAM" id="SSF52283">
    <property type="entry name" value="Formate/glycerate dehydrogenase catalytic domain-like"/>
    <property type="match status" value="1"/>
</dbReference>
<keyword evidence="5" id="KW-1185">Reference proteome</keyword>
<dbReference type="Pfam" id="PF02826">
    <property type="entry name" value="2-Hacid_dh_C"/>
    <property type="match status" value="1"/>
</dbReference>
<accession>A0A9W6NAQ7</accession>
<name>A0A9W6NAQ7_9HYPH</name>
<dbReference type="Gene3D" id="3.40.50.720">
    <property type="entry name" value="NAD(P)-binding Rossmann-like Domain"/>
    <property type="match status" value="2"/>
</dbReference>
<evidence type="ECO:0000313" key="4">
    <source>
        <dbReference type="EMBL" id="GLK83711.1"/>
    </source>
</evidence>
<sequence>MCPVIVNQLGPEIGKRLAAHPSRPVVVDDETPAAPWEVDPRADILLTRAFPAWRAAPMETPAGWPGNLRWVQTMSAGMDAYPKWMWSGTVVSSGRGVAAVPIAEYVMAAMLAREKRIESISAHAPEDWKEIKLGRLEGATLGLIGYGAIGRAIARRAAAFDMRILAVRRGPWTEQEASVEPCTLQDMIGQADHVVVALPSTAETHHIINASVLALAKPGLHLINVGRGDLVDQQALLAALNAGRVGFATLDVTDPEPLPAGHPLYNHPRARITPHISWSDPAFLERLGSKITINLDRYQARLPLFDVIEPGRDY</sequence>
<dbReference type="GO" id="GO:0016491">
    <property type="term" value="F:oxidoreductase activity"/>
    <property type="evidence" value="ECO:0007669"/>
    <property type="project" value="UniProtKB-KW"/>
</dbReference>
<dbReference type="AlphaFoldDB" id="A0A9W6NAQ7"/>
<proteinExistence type="predicted"/>